<feature type="domain" description="AB hydrolase-1" evidence="16">
    <location>
        <begin position="843"/>
        <end position="1073"/>
    </location>
</feature>
<evidence type="ECO:0000256" key="7">
    <source>
        <dbReference type="ARBA" id="ARBA00022793"/>
    </source>
</evidence>
<evidence type="ECO:0000259" key="17">
    <source>
        <dbReference type="Pfam" id="PF16363"/>
    </source>
</evidence>
<keyword evidence="11" id="KW-0333">Golgi apparatus</keyword>
<evidence type="ECO:0000313" key="19">
    <source>
        <dbReference type="Proteomes" id="UP001255856"/>
    </source>
</evidence>
<evidence type="ECO:0000256" key="13">
    <source>
        <dbReference type="ARBA" id="ARBA00023239"/>
    </source>
</evidence>
<reference evidence="18" key="1">
    <citation type="submission" date="2021-01" db="EMBL/GenBank/DDBJ databases">
        <authorList>
            <person name="Eckstrom K.M.E."/>
        </authorList>
    </citation>
    <scope>NUCLEOTIDE SEQUENCE</scope>
    <source>
        <strain evidence="18">UVCC 0001</strain>
    </source>
</reference>
<proteinExistence type="inferred from homology"/>
<keyword evidence="8" id="KW-0735">Signal-anchor</keyword>
<dbReference type="InterPro" id="IPR029058">
    <property type="entry name" value="AB_hydrolase_fold"/>
</dbReference>
<evidence type="ECO:0000256" key="1">
    <source>
        <dbReference type="ARBA" id="ARBA00001911"/>
    </source>
</evidence>
<dbReference type="Pfam" id="PF12697">
    <property type="entry name" value="Abhydrolase_6"/>
    <property type="match status" value="1"/>
</dbReference>
<evidence type="ECO:0000256" key="4">
    <source>
        <dbReference type="ARBA" id="ARBA00007505"/>
    </source>
</evidence>
<accession>A0AAD9MMF7</accession>
<dbReference type="GO" id="GO:0042732">
    <property type="term" value="P:D-xylose metabolic process"/>
    <property type="evidence" value="ECO:0007669"/>
    <property type="project" value="InterPro"/>
</dbReference>
<keyword evidence="10" id="KW-0520">NAD</keyword>
<evidence type="ECO:0000256" key="12">
    <source>
        <dbReference type="ARBA" id="ARBA00023136"/>
    </source>
</evidence>
<comment type="function">
    <text evidence="14">Catalyzes the NAD-dependent decarboxylation of UDP-glucuronic acid to UDP-xylose. Necessary for the biosynthesis of the core tetrasaccharide in glycosaminoglycan biosynthesis.</text>
</comment>
<feature type="region of interest" description="Disordered" evidence="15">
    <location>
        <begin position="1"/>
        <end position="28"/>
    </location>
</feature>
<evidence type="ECO:0000259" key="16">
    <source>
        <dbReference type="Pfam" id="PF12697"/>
    </source>
</evidence>
<dbReference type="FunFam" id="3.40.50.720:FF:000073">
    <property type="entry name" value="UDP-glucuronic acid decarboxylase 2"/>
    <property type="match status" value="1"/>
</dbReference>
<name>A0AAD9MMF7_PROWI</name>
<dbReference type="SMART" id="SM00320">
    <property type="entry name" value="WD40"/>
    <property type="match status" value="4"/>
</dbReference>
<dbReference type="InterPro" id="IPR000073">
    <property type="entry name" value="AB_hydrolase_1"/>
</dbReference>
<dbReference type="InterPro" id="IPR036322">
    <property type="entry name" value="WD40_repeat_dom_sf"/>
</dbReference>
<comment type="pathway">
    <text evidence="3">Nucleotide-sugar biosynthesis; UDP-alpha-D-xylose biosynthesis; UDP-alpha-D-xylose from UDP-alpha-D-glucuronate: step 1/1.</text>
</comment>
<evidence type="ECO:0000256" key="15">
    <source>
        <dbReference type="SAM" id="MobiDB-lite"/>
    </source>
</evidence>
<dbReference type="SUPFAM" id="SSF53474">
    <property type="entry name" value="alpha/beta-Hydrolases"/>
    <property type="match status" value="1"/>
</dbReference>
<dbReference type="AlphaFoldDB" id="A0AAD9MMF7"/>
<dbReference type="Gene3D" id="3.40.50.1820">
    <property type="entry name" value="alpha/beta hydrolase"/>
    <property type="match status" value="1"/>
</dbReference>
<keyword evidence="19" id="KW-1185">Reference proteome</keyword>
<evidence type="ECO:0000256" key="6">
    <source>
        <dbReference type="ARBA" id="ARBA00022692"/>
    </source>
</evidence>
<dbReference type="CDD" id="cd05230">
    <property type="entry name" value="UGD_SDR_e"/>
    <property type="match status" value="1"/>
</dbReference>
<dbReference type="GO" id="GO:0070403">
    <property type="term" value="F:NAD+ binding"/>
    <property type="evidence" value="ECO:0007669"/>
    <property type="project" value="InterPro"/>
</dbReference>
<dbReference type="PANTHER" id="PTHR43078">
    <property type="entry name" value="UDP-GLUCURONIC ACID DECARBOXYLASE-RELATED"/>
    <property type="match status" value="1"/>
</dbReference>
<dbReference type="Gene3D" id="3.40.50.720">
    <property type="entry name" value="NAD(P)-binding Rossmann-like Domain"/>
    <property type="match status" value="1"/>
</dbReference>
<evidence type="ECO:0000256" key="10">
    <source>
        <dbReference type="ARBA" id="ARBA00023027"/>
    </source>
</evidence>
<feature type="domain" description="NAD(P)-binding" evidence="17">
    <location>
        <begin position="467"/>
        <end position="763"/>
    </location>
</feature>
<comment type="caution">
    <text evidence="18">The sequence shown here is derived from an EMBL/GenBank/DDBJ whole genome shotgun (WGS) entry which is preliminary data.</text>
</comment>
<evidence type="ECO:0000313" key="18">
    <source>
        <dbReference type="EMBL" id="KAK2079578.1"/>
    </source>
</evidence>
<dbReference type="PANTHER" id="PTHR43078:SF6">
    <property type="entry name" value="UDP-GLUCURONIC ACID DECARBOXYLASE 1"/>
    <property type="match status" value="1"/>
</dbReference>
<evidence type="ECO:0000256" key="14">
    <source>
        <dbReference type="ARBA" id="ARBA00025005"/>
    </source>
</evidence>
<keyword evidence="12" id="KW-0472">Membrane</keyword>
<dbReference type="FunFam" id="3.40.50.720:FF:000044">
    <property type="entry name" value="UDP-glucuronic acid decarboxylase 1"/>
    <property type="match status" value="1"/>
</dbReference>
<evidence type="ECO:0000256" key="2">
    <source>
        <dbReference type="ARBA" id="ARBA00004447"/>
    </source>
</evidence>
<keyword evidence="9" id="KW-1133">Transmembrane helix</keyword>
<dbReference type="SUPFAM" id="SSF50978">
    <property type="entry name" value="WD40 repeat-like"/>
    <property type="match status" value="1"/>
</dbReference>
<feature type="region of interest" description="Disordered" evidence="15">
    <location>
        <begin position="164"/>
        <end position="197"/>
    </location>
</feature>
<dbReference type="InterPro" id="IPR015943">
    <property type="entry name" value="WD40/YVTN_repeat-like_dom_sf"/>
</dbReference>
<evidence type="ECO:0000256" key="5">
    <source>
        <dbReference type="ARBA" id="ARBA00012290"/>
    </source>
</evidence>
<dbReference type="Gene3D" id="2.130.10.10">
    <property type="entry name" value="YVTN repeat-like/Quinoprotein amine dehydrogenase"/>
    <property type="match status" value="1"/>
</dbReference>
<evidence type="ECO:0000256" key="8">
    <source>
        <dbReference type="ARBA" id="ARBA00022968"/>
    </source>
</evidence>
<dbReference type="GO" id="GO:0048040">
    <property type="term" value="F:UDP-glucuronate decarboxylase activity"/>
    <property type="evidence" value="ECO:0007669"/>
    <property type="project" value="UniProtKB-EC"/>
</dbReference>
<dbReference type="InterPro" id="IPR044516">
    <property type="entry name" value="UXS-like"/>
</dbReference>
<protein>
    <recommendedName>
        <fullName evidence="5">UDP-glucuronate decarboxylase</fullName>
        <ecNumber evidence="5">4.1.1.35</ecNumber>
    </recommendedName>
</protein>
<keyword evidence="13" id="KW-0456">Lyase</keyword>
<comment type="subcellular location">
    <subcellularLocation>
        <location evidence="2">Golgi apparatus</location>
        <location evidence="2">Golgi stack membrane</location>
        <topology evidence="2">Single-pass type II membrane protein</topology>
    </subcellularLocation>
</comment>
<dbReference type="GO" id="GO:0032580">
    <property type="term" value="C:Golgi cisterna membrane"/>
    <property type="evidence" value="ECO:0007669"/>
    <property type="project" value="UniProtKB-SubCell"/>
</dbReference>
<dbReference type="Proteomes" id="UP001255856">
    <property type="component" value="Unassembled WGS sequence"/>
</dbReference>
<evidence type="ECO:0000256" key="11">
    <source>
        <dbReference type="ARBA" id="ARBA00023034"/>
    </source>
</evidence>
<dbReference type="InterPro" id="IPR036291">
    <property type="entry name" value="NAD(P)-bd_dom_sf"/>
</dbReference>
<dbReference type="InterPro" id="IPR016040">
    <property type="entry name" value="NAD(P)-bd_dom"/>
</dbReference>
<comment type="similarity">
    <text evidence="4">Belongs to the NAD(P)-dependent epimerase/dehydratase family. UDP-glucuronic acid decarboxylase subfamily.</text>
</comment>
<sequence length="1094" mass="120130">MRTSGTVARAAKRRALAPEAPMRRSARVAGIDADGNQILNEDRGKIVAGIPLVKPEPKERHPSADVGLEAMDSVSKREAHYARALGGALGSGGEDEERSGPPHAKSLSWLKKCELDEADVVKVLPGAISHLAFHPTTATRLLAVGDKYGNIALWHHDAAMSDQLQKGYQQPPPARKTRSPPGALAAKDNEESEEDNQDLDGVIRLKYHHQYISGLQWAGSPELFTSSYDGSVRRFDLEAGVAKLVVSSQELDPSALCVTPDARTVLFGTKDGDLAMVDCRSHQAGAALDLHECHARKINTISLDAGNEHVREGTIKLWDMRKFGRRAAEPLAEDGHRQGCQGAHFAPDGSHRIVSTSFDNTLGVWAASFTKKGGAALKSARSIGHDNETGRWILPFRAIWAPAGDAILVGNMHRSVDVIDPVSGKLVVALKSDLMTAIPARNAESESSEDERPAVKAKPRVEKNRVLVTGGAGFVGSHLCDYLVNRGDHVICVDNFFTGSKDNIAHLLGRPNFELIRHDVVERLLLEVDQIYHLACPASPVHYKYNPIKTMKTSFMGTMNMLGLAKRCRARFLISSTSEVYGDPLEHPQTEGYWGNVNPIGERSCYDEGKRAAETLTMDYHREHGLEVRIVRIFNTYGPRMALDDGRVVSNFVAQALQGEALTIYGDGQQTRSFQYVADLIRGMVAVMDNDAHTGPFNVGNPGEFTMLELAQLVKETINPDAKIVYVENTADDPARRKPDITKIKTTLGWEPEVPLREGLLRMVDDFRTSQLDTQASAVAWSLGCRAGIQEVEVLMELCNMTMPTYNPYAVDFLGELEYASIPNAEIAYYRFGNASMDRPAVMLVPGLGSVMSCWPLQFLQHLAKTHEVIIFDNRGQGLSKDTNPEVEINPFTMANDTRHLSEALDLDQPILMGWSMGGMITLTSAALFPDSYNRFVAFSGAVGSLETPMPDPNTILQLINPNSDDPLQSIDDLFPLDVPSGLEAACWFYAQGLSRLQIPENSTTTHRQLVGLIQYYTGPGVYDLIHTIEKPVMLFSGGLDKIVPPIDQRVAAKQIREPWLITYPDAAHAAFIQHLPTTISAIDLFLAQEDFDA</sequence>
<dbReference type="Pfam" id="PF16363">
    <property type="entry name" value="GDP_Man_Dehyd"/>
    <property type="match status" value="1"/>
</dbReference>
<keyword evidence="7" id="KW-0210">Decarboxylase</keyword>
<dbReference type="InterPro" id="IPR001680">
    <property type="entry name" value="WD40_rpt"/>
</dbReference>
<organism evidence="18 19">
    <name type="scientific">Prototheca wickerhamii</name>
    <dbReference type="NCBI Taxonomy" id="3111"/>
    <lineage>
        <taxon>Eukaryota</taxon>
        <taxon>Viridiplantae</taxon>
        <taxon>Chlorophyta</taxon>
        <taxon>core chlorophytes</taxon>
        <taxon>Trebouxiophyceae</taxon>
        <taxon>Chlorellales</taxon>
        <taxon>Chlorellaceae</taxon>
        <taxon>Prototheca</taxon>
    </lineage>
</organism>
<dbReference type="Pfam" id="PF00400">
    <property type="entry name" value="WD40"/>
    <property type="match status" value="1"/>
</dbReference>
<gene>
    <name evidence="18" type="ORF">QBZ16_001973</name>
</gene>
<comment type="cofactor">
    <cofactor evidence="1">
        <name>NAD(+)</name>
        <dbReference type="ChEBI" id="CHEBI:57540"/>
    </cofactor>
</comment>
<dbReference type="EMBL" id="JASFZW010000002">
    <property type="protein sequence ID" value="KAK2079578.1"/>
    <property type="molecule type" value="Genomic_DNA"/>
</dbReference>
<dbReference type="EC" id="4.1.1.35" evidence="5"/>
<dbReference type="SUPFAM" id="SSF51735">
    <property type="entry name" value="NAD(P)-binding Rossmann-fold domains"/>
    <property type="match status" value="1"/>
</dbReference>
<evidence type="ECO:0000256" key="3">
    <source>
        <dbReference type="ARBA" id="ARBA00005100"/>
    </source>
</evidence>
<evidence type="ECO:0000256" key="9">
    <source>
        <dbReference type="ARBA" id="ARBA00022989"/>
    </source>
</evidence>
<keyword evidence="6" id="KW-0812">Transmembrane</keyword>